<name>A0A183Q3Q1_9TREM</name>
<protein>
    <submittedName>
        <fullName evidence="1">Uncharacterized protein</fullName>
    </submittedName>
</protein>
<dbReference type="AlphaFoldDB" id="A0A183Q3Q1"/>
<keyword evidence="2" id="KW-1185">Reference proteome</keyword>
<sequence>MGWCSTKSLHGFRKLVWLLPTNVTYGEGEISVYQLRNEYTAQQFVPFYFTVAKCGH</sequence>
<evidence type="ECO:0000313" key="1">
    <source>
        <dbReference type="EMBL" id="VDP84448.1"/>
    </source>
</evidence>
<reference evidence="1 2" key="1">
    <citation type="submission" date="2018-11" db="EMBL/GenBank/DDBJ databases">
        <authorList>
            <consortium name="Pathogen Informatics"/>
        </authorList>
    </citation>
    <scope>NUCLEOTIDE SEQUENCE [LARGE SCALE GENOMIC DNA]</scope>
    <source>
        <strain>Denwood</strain>
        <strain evidence="2">Zambia</strain>
    </source>
</reference>
<proteinExistence type="predicted"/>
<dbReference type="Proteomes" id="UP000269396">
    <property type="component" value="Unassembled WGS sequence"/>
</dbReference>
<evidence type="ECO:0000313" key="2">
    <source>
        <dbReference type="Proteomes" id="UP000269396"/>
    </source>
</evidence>
<organism evidence="1 2">
    <name type="scientific">Schistosoma mattheei</name>
    <dbReference type="NCBI Taxonomy" id="31246"/>
    <lineage>
        <taxon>Eukaryota</taxon>
        <taxon>Metazoa</taxon>
        <taxon>Spiralia</taxon>
        <taxon>Lophotrochozoa</taxon>
        <taxon>Platyhelminthes</taxon>
        <taxon>Trematoda</taxon>
        <taxon>Digenea</taxon>
        <taxon>Strigeidida</taxon>
        <taxon>Schistosomatoidea</taxon>
        <taxon>Schistosomatidae</taxon>
        <taxon>Schistosoma</taxon>
    </lineage>
</organism>
<accession>A0A183Q3Q1</accession>
<dbReference type="EMBL" id="UZAL01046720">
    <property type="protein sequence ID" value="VDP84448.1"/>
    <property type="molecule type" value="Genomic_DNA"/>
</dbReference>
<gene>
    <name evidence="1" type="ORF">SMTD_LOCUS21237</name>
</gene>